<evidence type="ECO:0000313" key="7">
    <source>
        <dbReference type="EMBL" id="KAJ8876200.1"/>
    </source>
</evidence>
<gene>
    <name evidence="7" type="ORF">PR048_024110</name>
</gene>
<organism evidence="7 8">
    <name type="scientific">Dryococelus australis</name>
    <dbReference type="NCBI Taxonomy" id="614101"/>
    <lineage>
        <taxon>Eukaryota</taxon>
        <taxon>Metazoa</taxon>
        <taxon>Ecdysozoa</taxon>
        <taxon>Arthropoda</taxon>
        <taxon>Hexapoda</taxon>
        <taxon>Insecta</taxon>
        <taxon>Pterygota</taxon>
        <taxon>Neoptera</taxon>
        <taxon>Polyneoptera</taxon>
        <taxon>Phasmatodea</taxon>
        <taxon>Verophasmatodea</taxon>
        <taxon>Anareolatae</taxon>
        <taxon>Phasmatidae</taxon>
        <taxon>Eurycanthinae</taxon>
        <taxon>Dryococelus</taxon>
    </lineage>
</organism>
<dbReference type="InterPro" id="IPR008795">
    <property type="entry name" value="Prominin"/>
</dbReference>
<keyword evidence="5" id="KW-0472">Membrane</keyword>
<reference evidence="7 8" key="1">
    <citation type="submission" date="2023-02" db="EMBL/GenBank/DDBJ databases">
        <title>LHISI_Scaffold_Assembly.</title>
        <authorList>
            <person name="Stuart O.P."/>
            <person name="Cleave R."/>
            <person name="Magrath M.J.L."/>
            <person name="Mikheyev A.S."/>
        </authorList>
    </citation>
    <scope>NUCLEOTIDE SEQUENCE [LARGE SCALE GENOMIC DNA]</scope>
    <source>
        <strain evidence="7">Daus_M_001</strain>
        <tissue evidence="7">Leg muscle</tissue>
    </source>
</reference>
<dbReference type="Proteomes" id="UP001159363">
    <property type="component" value="Chromosome 8"/>
</dbReference>
<dbReference type="PANTHER" id="PTHR22730:SF1">
    <property type="entry name" value="PROMININ-LIKE PROTEIN"/>
    <property type="match status" value="1"/>
</dbReference>
<accession>A0ABQ9GVY8</accession>
<evidence type="ECO:0000256" key="3">
    <source>
        <dbReference type="ARBA" id="ARBA00022692"/>
    </source>
</evidence>
<evidence type="ECO:0000256" key="6">
    <source>
        <dbReference type="ARBA" id="ARBA00023180"/>
    </source>
</evidence>
<name>A0ABQ9GVY8_9NEOP</name>
<evidence type="ECO:0000256" key="5">
    <source>
        <dbReference type="ARBA" id="ARBA00023136"/>
    </source>
</evidence>
<evidence type="ECO:0000313" key="8">
    <source>
        <dbReference type="Proteomes" id="UP001159363"/>
    </source>
</evidence>
<protein>
    <submittedName>
        <fullName evidence="7">Uncharacterized protein</fullName>
    </submittedName>
</protein>
<keyword evidence="6" id="KW-0325">Glycoprotein</keyword>
<evidence type="ECO:0000256" key="4">
    <source>
        <dbReference type="ARBA" id="ARBA00022989"/>
    </source>
</evidence>
<keyword evidence="8" id="KW-1185">Reference proteome</keyword>
<sequence length="210" mass="24006">MSLVVLVWQGRVGLSRQVTVKDLSSFADQLESVANQIKDLATASRMETLAARTRRLLVSHIQPLEQRKEDLVYQLTALEVQMQPLQRQVNQSLSHLKTIQYFINNQGDSISRQKAKDYVRRLLSYVDQYRDHVMQSTSDYVAPCKPVWDVYHAVRQLLCRHILDPLNGFWFSCVWCLLMFLVSTPLCLKLAEVCKEGGAGGGLLRHSNSE</sequence>
<proteinExistence type="inferred from homology"/>
<dbReference type="Pfam" id="PF05478">
    <property type="entry name" value="Prominin"/>
    <property type="match status" value="1"/>
</dbReference>
<keyword evidence="3" id="KW-0812">Transmembrane</keyword>
<dbReference type="EMBL" id="JARBHB010000009">
    <property type="protein sequence ID" value="KAJ8876200.1"/>
    <property type="molecule type" value="Genomic_DNA"/>
</dbReference>
<dbReference type="PANTHER" id="PTHR22730">
    <property type="entry name" value="PROMININ PROM PROTEIN"/>
    <property type="match status" value="1"/>
</dbReference>
<evidence type="ECO:0000256" key="1">
    <source>
        <dbReference type="ARBA" id="ARBA00004141"/>
    </source>
</evidence>
<evidence type="ECO:0000256" key="2">
    <source>
        <dbReference type="ARBA" id="ARBA00006058"/>
    </source>
</evidence>
<keyword evidence="4" id="KW-1133">Transmembrane helix</keyword>
<comment type="caution">
    <text evidence="7">The sequence shown here is derived from an EMBL/GenBank/DDBJ whole genome shotgun (WGS) entry which is preliminary data.</text>
</comment>
<comment type="similarity">
    <text evidence="2">Belongs to the prominin family.</text>
</comment>
<comment type="subcellular location">
    <subcellularLocation>
        <location evidence="1">Membrane</location>
        <topology evidence="1">Multi-pass membrane protein</topology>
    </subcellularLocation>
</comment>